<keyword evidence="1" id="KW-0732">Signal</keyword>
<evidence type="ECO:0000313" key="2">
    <source>
        <dbReference type="EMBL" id="CAB3805674.1"/>
    </source>
</evidence>
<reference evidence="2 3" key="1">
    <citation type="submission" date="2020-04" db="EMBL/GenBank/DDBJ databases">
        <authorList>
            <person name="De Canck E."/>
        </authorList>
    </citation>
    <scope>NUCLEOTIDE SEQUENCE [LARGE SCALE GENOMIC DNA]</scope>
    <source>
        <strain evidence="2 3">LMG 28138</strain>
    </source>
</reference>
<sequence length="110" mass="12518">MKTFWIKTAAVLYMLVASCVASAASELTPAECNDYPFQAIEQKQVTHALSRQNRALSSEIPTQWCVNDRCIDSSTTTGLWPLTRLHVRRSCGCQLRQRSSSARSRRTRRR</sequence>
<gene>
    <name evidence="2" type="ORF">LMG28138_05702</name>
</gene>
<dbReference type="Proteomes" id="UP000494115">
    <property type="component" value="Unassembled WGS sequence"/>
</dbReference>
<accession>A0A6S7BMV2</accession>
<organism evidence="2 3">
    <name type="scientific">Pararobbsia alpina</name>
    <dbReference type="NCBI Taxonomy" id="621374"/>
    <lineage>
        <taxon>Bacteria</taxon>
        <taxon>Pseudomonadati</taxon>
        <taxon>Pseudomonadota</taxon>
        <taxon>Betaproteobacteria</taxon>
        <taxon>Burkholderiales</taxon>
        <taxon>Burkholderiaceae</taxon>
        <taxon>Pararobbsia</taxon>
    </lineage>
</organism>
<feature type="signal peptide" evidence="1">
    <location>
        <begin position="1"/>
        <end position="23"/>
    </location>
</feature>
<evidence type="ECO:0008006" key="4">
    <source>
        <dbReference type="Google" id="ProtNLM"/>
    </source>
</evidence>
<name>A0A6S7BMV2_9BURK</name>
<protein>
    <recommendedName>
        <fullName evidence="4">Secreted protein</fullName>
    </recommendedName>
</protein>
<evidence type="ECO:0000313" key="3">
    <source>
        <dbReference type="Proteomes" id="UP000494115"/>
    </source>
</evidence>
<proteinExistence type="predicted"/>
<dbReference type="EMBL" id="CADIKM010000075">
    <property type="protein sequence ID" value="CAB3805674.1"/>
    <property type="molecule type" value="Genomic_DNA"/>
</dbReference>
<feature type="chain" id="PRO_5029017394" description="Secreted protein" evidence="1">
    <location>
        <begin position="24"/>
        <end position="110"/>
    </location>
</feature>
<dbReference type="AlphaFoldDB" id="A0A6S7BMV2"/>
<keyword evidence="3" id="KW-1185">Reference proteome</keyword>
<dbReference type="PROSITE" id="PS51257">
    <property type="entry name" value="PROKAR_LIPOPROTEIN"/>
    <property type="match status" value="1"/>
</dbReference>
<evidence type="ECO:0000256" key="1">
    <source>
        <dbReference type="SAM" id="SignalP"/>
    </source>
</evidence>